<proteinExistence type="predicted"/>
<gene>
    <name evidence="2" type="ORF">LI82_12310</name>
</gene>
<reference evidence="2 3" key="1">
    <citation type="submission" date="2014-09" db="EMBL/GenBank/DDBJ databases">
        <title>Draft genome sequence of an obligately methylotrophic methanogen, Methanococcoides methylutens, isolated from marine sediment.</title>
        <authorList>
            <person name="Guan Y."/>
            <person name="Ngugi D.K."/>
            <person name="Blom J."/>
            <person name="Ali S."/>
            <person name="Ferry J.G."/>
            <person name="Stingl U."/>
        </authorList>
    </citation>
    <scope>NUCLEOTIDE SEQUENCE [LARGE SCALE GENOMIC DNA]</scope>
    <source>
        <strain evidence="2 3">DSM 2657</strain>
    </source>
</reference>
<keyword evidence="1" id="KW-1133">Transmembrane helix</keyword>
<dbReference type="Proteomes" id="UP000029859">
    <property type="component" value="Unassembled WGS sequence"/>
</dbReference>
<dbReference type="RefSeq" id="WP_048196329.1">
    <property type="nucleotide sequence ID" value="NZ_CAAGSM010000004.1"/>
</dbReference>
<keyword evidence="1" id="KW-0472">Membrane</keyword>
<keyword evidence="3" id="KW-1185">Reference proteome</keyword>
<comment type="caution">
    <text evidence="2">The sequence shown here is derived from an EMBL/GenBank/DDBJ whole genome shotgun (WGS) entry which is preliminary data.</text>
</comment>
<evidence type="ECO:0000256" key="1">
    <source>
        <dbReference type="SAM" id="Phobius"/>
    </source>
</evidence>
<dbReference type="EMBL" id="JRHO01000014">
    <property type="protein sequence ID" value="KGK98473.1"/>
    <property type="molecule type" value="Genomic_DNA"/>
</dbReference>
<accession>A0A099T2R4</accession>
<dbReference type="OrthoDB" id="125552at2157"/>
<keyword evidence="1" id="KW-0812">Transmembrane</keyword>
<organism evidence="2 3">
    <name type="scientific">Methanococcoides methylutens</name>
    <dbReference type="NCBI Taxonomy" id="2226"/>
    <lineage>
        <taxon>Archaea</taxon>
        <taxon>Methanobacteriati</taxon>
        <taxon>Methanobacteriota</taxon>
        <taxon>Stenosarchaea group</taxon>
        <taxon>Methanomicrobia</taxon>
        <taxon>Methanosarcinales</taxon>
        <taxon>Methanosarcinaceae</taxon>
        <taxon>Methanococcoides</taxon>
    </lineage>
</organism>
<evidence type="ECO:0000313" key="2">
    <source>
        <dbReference type="EMBL" id="KGK98473.1"/>
    </source>
</evidence>
<evidence type="ECO:0000313" key="3">
    <source>
        <dbReference type="Proteomes" id="UP000029859"/>
    </source>
</evidence>
<feature type="transmembrane region" description="Helical" evidence="1">
    <location>
        <begin position="9"/>
        <end position="27"/>
    </location>
</feature>
<dbReference type="AlphaFoldDB" id="A0A099T2R4"/>
<name>A0A099T2R4_METMT</name>
<sequence>MNNKNTGRYVIIVIGIFSLVVIGALLLDNTSQTELPNNDGAVTIESSGLQEEISYEEMAERSNLIIIGTVKEIEPSKWNTPDGKRPGELIEDFKSSDEIYTDVIVTVDDTLKNSHNSKEIVVRLRGGTVGEDTMIIEDIPSFKSGEKVLLYLIEDTYPHTKAIGPEHYVVIGYGKFTLTDDGKAIGVRKSVDLEELLSTINVT</sequence>
<protein>
    <submittedName>
        <fullName evidence="2">Uncharacterized protein</fullName>
    </submittedName>
</protein>